<keyword evidence="2" id="KW-1185">Reference proteome</keyword>
<reference evidence="1 2" key="1">
    <citation type="submission" date="2017-06" db="EMBL/GenBank/DDBJ databases">
        <title>Complete genome of Francisella halioticida.</title>
        <authorList>
            <person name="Sjodin A."/>
        </authorList>
    </citation>
    <scope>NUCLEOTIDE SEQUENCE [LARGE SCALE GENOMIC DNA]</scope>
    <source>
        <strain evidence="1 2">DSM 23729</strain>
    </source>
</reference>
<name>A0ABM6M1X8_9GAMM</name>
<evidence type="ECO:0000313" key="2">
    <source>
        <dbReference type="Proteomes" id="UP000249910"/>
    </source>
</evidence>
<protein>
    <submittedName>
        <fullName evidence="1">Uncharacterized protein</fullName>
    </submittedName>
</protein>
<dbReference type="EMBL" id="CP022132">
    <property type="protein sequence ID" value="ASG68754.1"/>
    <property type="molecule type" value="Genomic_DNA"/>
</dbReference>
<evidence type="ECO:0000313" key="1">
    <source>
        <dbReference type="EMBL" id="ASG68754.1"/>
    </source>
</evidence>
<sequence>MPMQKKAKYNTFLFPAKKAIHSQVIEIICAYFKILYAPKISDKQVKLIAEIENVIKSIDIAK</sequence>
<organism evidence="1 2">
    <name type="scientific">Francisella halioticida</name>
    <dbReference type="NCBI Taxonomy" id="549298"/>
    <lineage>
        <taxon>Bacteria</taxon>
        <taxon>Pseudomonadati</taxon>
        <taxon>Pseudomonadota</taxon>
        <taxon>Gammaproteobacteria</taxon>
        <taxon>Thiotrichales</taxon>
        <taxon>Francisellaceae</taxon>
        <taxon>Francisella</taxon>
    </lineage>
</organism>
<proteinExistence type="predicted"/>
<gene>
    <name evidence="1" type="ORF">CDV26_10500</name>
</gene>
<dbReference type="Proteomes" id="UP000249910">
    <property type="component" value="Chromosome"/>
</dbReference>
<accession>A0ABM6M1X8</accession>